<dbReference type="PANTHER" id="PTHR37029:SF1">
    <property type="entry name" value="SSR1768 PROTEIN"/>
    <property type="match status" value="1"/>
</dbReference>
<dbReference type="Proteomes" id="UP000184041">
    <property type="component" value="Unassembled WGS sequence"/>
</dbReference>
<dbReference type="EMBL" id="FQUS01000001">
    <property type="protein sequence ID" value="SHE30703.1"/>
    <property type="molecule type" value="Genomic_DNA"/>
</dbReference>
<evidence type="ECO:0000313" key="2">
    <source>
        <dbReference type="Proteomes" id="UP000184041"/>
    </source>
</evidence>
<reference evidence="1 2" key="1">
    <citation type="submission" date="2016-11" db="EMBL/GenBank/DDBJ databases">
        <authorList>
            <person name="Jaros S."/>
            <person name="Januszkiewicz K."/>
            <person name="Wedrychowicz H."/>
        </authorList>
    </citation>
    <scope>NUCLEOTIDE SEQUENCE [LARGE SCALE GENOMIC DNA]</scope>
    <source>
        <strain evidence="1 2">DSM 21986</strain>
    </source>
</reference>
<protein>
    <submittedName>
        <fullName evidence="1">Uncharacterized protein YuzE</fullName>
    </submittedName>
</protein>
<keyword evidence="2" id="KW-1185">Reference proteome</keyword>
<sequence length="64" mass="7312">MNIRFDKETDIVYLRFTDAEIVESDEDKPGVIIDYDKDGNVVGIEMLNASKKMKKPGSLVYEVE</sequence>
<dbReference type="STRING" id="1194090.SAMN05443144_10117"/>
<dbReference type="Pfam" id="PF10049">
    <property type="entry name" value="DUF2283"/>
    <property type="match status" value="1"/>
</dbReference>
<accession>A0A1M4SEN7</accession>
<evidence type="ECO:0000313" key="1">
    <source>
        <dbReference type="EMBL" id="SHE30703.1"/>
    </source>
</evidence>
<dbReference type="PANTHER" id="PTHR37029">
    <property type="entry name" value="SSR1768 PROTEIN"/>
    <property type="match status" value="1"/>
</dbReference>
<dbReference type="RefSeq" id="WP_073058787.1">
    <property type="nucleotide sequence ID" value="NZ_FQUS01000001.1"/>
</dbReference>
<dbReference type="OrthoDB" id="9799670at2"/>
<organism evidence="1 2">
    <name type="scientific">Fodinibius roseus</name>
    <dbReference type="NCBI Taxonomy" id="1194090"/>
    <lineage>
        <taxon>Bacteria</taxon>
        <taxon>Pseudomonadati</taxon>
        <taxon>Balneolota</taxon>
        <taxon>Balneolia</taxon>
        <taxon>Balneolales</taxon>
        <taxon>Balneolaceae</taxon>
        <taxon>Fodinibius</taxon>
    </lineage>
</organism>
<proteinExistence type="predicted"/>
<dbReference type="InterPro" id="IPR019270">
    <property type="entry name" value="DUF2283"/>
</dbReference>
<name>A0A1M4SEN7_9BACT</name>
<gene>
    <name evidence="1" type="ORF">SAMN05443144_10117</name>
</gene>
<dbReference type="AlphaFoldDB" id="A0A1M4SEN7"/>